<reference evidence="1" key="1">
    <citation type="journal article" date="2015" name="Front. Microbiol.">
        <title>Combining genomic sequencing methods to explore viral diversity and reveal potential virus-host interactions.</title>
        <authorList>
            <person name="Chow C.E."/>
            <person name="Winget D.M."/>
            <person name="White R.A.III."/>
            <person name="Hallam S.J."/>
            <person name="Suttle C.A."/>
        </authorList>
    </citation>
    <scope>NUCLEOTIDE SEQUENCE</scope>
    <source>
        <strain evidence="1">Oxic3_3</strain>
    </source>
</reference>
<protein>
    <submittedName>
        <fullName evidence="1">DNA maturase B</fullName>
    </submittedName>
</protein>
<name>A0A0F7L865_9VIRU</name>
<evidence type="ECO:0000313" key="1">
    <source>
        <dbReference type="EMBL" id="AKH48764.1"/>
    </source>
</evidence>
<dbReference type="EMBL" id="KR029609">
    <property type="protein sequence ID" value="AKH48764.1"/>
    <property type="molecule type" value="Genomic_DNA"/>
</dbReference>
<proteinExistence type="predicted"/>
<sequence>MSPPSPTLGRSLFSLSLSEDQMIFSGARSVSISVITRSFIFSGYLSASDSLGLSMNCKAYPVLPYDILRSSRSRSENLVGSVVVPTDSFVILSVIKGAMSLS</sequence>
<reference evidence="1" key="2">
    <citation type="submission" date="2015-03" db="EMBL/GenBank/DDBJ databases">
        <authorList>
            <person name="Chow C.-E.T."/>
            <person name="Winget D.M."/>
            <person name="White R.A.III."/>
            <person name="Hallam S.J."/>
            <person name="Suttle C.A."/>
        </authorList>
    </citation>
    <scope>NUCLEOTIDE SEQUENCE</scope>
    <source>
        <strain evidence="1">Oxic3_3</strain>
    </source>
</reference>
<accession>A0A0F7L865</accession>
<organism evidence="1">
    <name type="scientific">uncultured marine virus</name>
    <dbReference type="NCBI Taxonomy" id="186617"/>
    <lineage>
        <taxon>Viruses</taxon>
        <taxon>environmental samples</taxon>
    </lineage>
</organism>